<dbReference type="InterPro" id="IPR008042">
    <property type="entry name" value="Retrotrans_Pao"/>
</dbReference>
<evidence type="ECO:0000313" key="2">
    <source>
        <dbReference type="Proteomes" id="UP000708208"/>
    </source>
</evidence>
<dbReference type="EMBL" id="CAJVCH010101960">
    <property type="protein sequence ID" value="CAG7723731.1"/>
    <property type="molecule type" value="Genomic_DNA"/>
</dbReference>
<sequence length="192" mass="21272">MAMSELLVRAVDAFIKAISSGRVGQGEVPDWNAVCICLGRRRTIISNSLWRLLNDDLKLTVRRITEELSGIFQASSGRRHSRGGGDGVGSVQAAVNVPPERHLVTKRTIASDTSKVFKPLGLLAPVTLVGKVMMQKLCFLKLDWDATVPDSVKEEWSRYREELSVLESIKIPRCIKSIQETSYAIVVLNCSF</sequence>
<gene>
    <name evidence="1" type="ORF">AFUS01_LOCUS12799</name>
</gene>
<dbReference type="AlphaFoldDB" id="A0A8J2JP02"/>
<dbReference type="Proteomes" id="UP000708208">
    <property type="component" value="Unassembled WGS sequence"/>
</dbReference>
<reference evidence="1" key="1">
    <citation type="submission" date="2021-06" db="EMBL/GenBank/DDBJ databases">
        <authorList>
            <person name="Hodson N. C."/>
            <person name="Mongue J. A."/>
            <person name="Jaron S. K."/>
        </authorList>
    </citation>
    <scope>NUCLEOTIDE SEQUENCE</scope>
</reference>
<dbReference type="OrthoDB" id="8194935at2759"/>
<proteinExistence type="predicted"/>
<dbReference type="PANTHER" id="PTHR22955:SF77">
    <property type="entry name" value="ASPARTIC PUTATIVE DOMAIN-CONTAINING PROTEIN-RELATED"/>
    <property type="match status" value="1"/>
</dbReference>
<name>A0A8J2JP02_9HEXA</name>
<organism evidence="1 2">
    <name type="scientific">Allacma fusca</name>
    <dbReference type="NCBI Taxonomy" id="39272"/>
    <lineage>
        <taxon>Eukaryota</taxon>
        <taxon>Metazoa</taxon>
        <taxon>Ecdysozoa</taxon>
        <taxon>Arthropoda</taxon>
        <taxon>Hexapoda</taxon>
        <taxon>Collembola</taxon>
        <taxon>Symphypleona</taxon>
        <taxon>Sminthuridae</taxon>
        <taxon>Allacma</taxon>
    </lineage>
</organism>
<keyword evidence="2" id="KW-1185">Reference proteome</keyword>
<accession>A0A8J2JP02</accession>
<dbReference type="PANTHER" id="PTHR22955">
    <property type="entry name" value="RETROTRANSPOSON"/>
    <property type="match status" value="1"/>
</dbReference>
<evidence type="ECO:0000313" key="1">
    <source>
        <dbReference type="EMBL" id="CAG7723731.1"/>
    </source>
</evidence>
<protein>
    <submittedName>
        <fullName evidence="1">Uncharacterized protein</fullName>
    </submittedName>
</protein>
<dbReference type="Pfam" id="PF05380">
    <property type="entry name" value="Peptidase_A17"/>
    <property type="match status" value="1"/>
</dbReference>
<comment type="caution">
    <text evidence="1">The sequence shown here is derived from an EMBL/GenBank/DDBJ whole genome shotgun (WGS) entry which is preliminary data.</text>
</comment>